<comment type="caution">
    <text evidence="2">The sequence shown here is derived from an EMBL/GenBank/DDBJ whole genome shotgun (WGS) entry which is preliminary data.</text>
</comment>
<evidence type="ECO:0000259" key="1">
    <source>
        <dbReference type="Pfam" id="PF24293"/>
    </source>
</evidence>
<gene>
    <name evidence="2" type="ORF">WUBG_19049</name>
</gene>
<dbReference type="AlphaFoldDB" id="J9A816"/>
<feature type="non-terminal residue" evidence="2">
    <location>
        <position position="70"/>
    </location>
</feature>
<proteinExistence type="predicted"/>
<reference evidence="3" key="1">
    <citation type="submission" date="2012-08" db="EMBL/GenBank/DDBJ databases">
        <title>The Genome Sequence of Wuchereria bancrofti.</title>
        <authorList>
            <person name="Nutman T.B."/>
            <person name="Fink D.L."/>
            <person name="Russ C."/>
            <person name="Young S."/>
            <person name="Zeng Q."/>
            <person name="Koehrsen M."/>
            <person name="Alvarado L."/>
            <person name="Berlin A."/>
            <person name="Chapman S.B."/>
            <person name="Chen Z."/>
            <person name="Freedman E."/>
            <person name="Gellesch M."/>
            <person name="Goldberg J."/>
            <person name="Griggs A."/>
            <person name="Gujja S."/>
            <person name="Heilman E.R."/>
            <person name="Heiman D."/>
            <person name="Hepburn T."/>
            <person name="Howarth C."/>
            <person name="Jen D."/>
            <person name="Larson L."/>
            <person name="Lewis B."/>
            <person name="Mehta T."/>
            <person name="Park D."/>
            <person name="Pearson M."/>
            <person name="Roberts A."/>
            <person name="Saif S."/>
            <person name="Shea T."/>
            <person name="Shenoy N."/>
            <person name="Sisk P."/>
            <person name="Stolte C."/>
            <person name="Sykes S."/>
            <person name="Walk T."/>
            <person name="White J."/>
            <person name="Yandava C."/>
            <person name="Haas B."/>
            <person name="Henn M.R."/>
            <person name="Nusbaum C."/>
            <person name="Birren B."/>
        </authorList>
    </citation>
    <scope>NUCLEOTIDE SEQUENCE [LARGE SCALE GENOMIC DNA]</scope>
    <source>
        <strain evidence="3">NA</strain>
    </source>
</reference>
<evidence type="ECO:0000313" key="2">
    <source>
        <dbReference type="EMBL" id="EJW70045.1"/>
    </source>
</evidence>
<dbReference type="Proteomes" id="UP000004810">
    <property type="component" value="Unassembled WGS sequence"/>
</dbReference>
<evidence type="ECO:0000313" key="3">
    <source>
        <dbReference type="Proteomes" id="UP000004810"/>
    </source>
</evidence>
<protein>
    <recommendedName>
        <fullName evidence="1">Edg1 TPR repeats region domain-containing protein</fullName>
    </recommendedName>
</protein>
<dbReference type="Pfam" id="PF24293">
    <property type="entry name" value="TPR_Edg1"/>
    <property type="match status" value="1"/>
</dbReference>
<sequence>MFEEDRCTKRKTPILMLALSDHIVFLDLRHILTVERSSIQSDAKRRNFIYLCVALCRERHVLLKNGKNET</sequence>
<name>J9A816_WUCBA</name>
<accession>J9A816</accession>
<organism evidence="2 3">
    <name type="scientific">Wuchereria bancrofti</name>
    <dbReference type="NCBI Taxonomy" id="6293"/>
    <lineage>
        <taxon>Eukaryota</taxon>
        <taxon>Metazoa</taxon>
        <taxon>Ecdysozoa</taxon>
        <taxon>Nematoda</taxon>
        <taxon>Chromadorea</taxon>
        <taxon>Rhabditida</taxon>
        <taxon>Spirurina</taxon>
        <taxon>Spiruromorpha</taxon>
        <taxon>Filarioidea</taxon>
        <taxon>Onchocercidae</taxon>
        <taxon>Wuchereria</taxon>
    </lineage>
</organism>
<dbReference type="InterPro" id="IPR056581">
    <property type="entry name" value="TPR_Edg1"/>
</dbReference>
<dbReference type="EMBL" id="ADBV01023882">
    <property type="protein sequence ID" value="EJW70045.1"/>
    <property type="molecule type" value="Genomic_DNA"/>
</dbReference>
<feature type="domain" description="Edg1 TPR repeats region" evidence="1">
    <location>
        <begin position="1"/>
        <end position="66"/>
    </location>
</feature>